<evidence type="ECO:0000313" key="4">
    <source>
        <dbReference type="Proteomes" id="UP001230188"/>
    </source>
</evidence>
<dbReference type="InterPro" id="IPR001849">
    <property type="entry name" value="PH_domain"/>
</dbReference>
<feature type="domain" description="PH" evidence="2">
    <location>
        <begin position="72"/>
        <end position="208"/>
    </location>
</feature>
<dbReference type="SUPFAM" id="SSF50729">
    <property type="entry name" value="PH domain-like"/>
    <property type="match status" value="1"/>
</dbReference>
<dbReference type="Proteomes" id="UP001230188">
    <property type="component" value="Unassembled WGS sequence"/>
</dbReference>
<dbReference type="AlphaFoldDB" id="A0AAD7UKZ2"/>
<accession>A0AAD7UKZ2</accession>
<protein>
    <recommendedName>
        <fullName evidence="2">PH domain-containing protein</fullName>
    </recommendedName>
</protein>
<reference evidence="3" key="1">
    <citation type="submission" date="2023-01" db="EMBL/GenBank/DDBJ databases">
        <title>Metagenome sequencing of chrysophaentin producing Chrysophaeum taylorii.</title>
        <authorList>
            <person name="Davison J."/>
            <person name="Bewley C."/>
        </authorList>
    </citation>
    <scope>NUCLEOTIDE SEQUENCE</scope>
    <source>
        <strain evidence="3">NIES-1699</strain>
    </source>
</reference>
<evidence type="ECO:0000259" key="2">
    <source>
        <dbReference type="PROSITE" id="PS50003"/>
    </source>
</evidence>
<name>A0AAD7UKZ2_9STRA</name>
<proteinExistence type="predicted"/>
<dbReference type="InterPro" id="IPR011993">
    <property type="entry name" value="PH-like_dom_sf"/>
</dbReference>
<dbReference type="PROSITE" id="PS50003">
    <property type="entry name" value="PH_DOMAIN"/>
    <property type="match status" value="1"/>
</dbReference>
<dbReference type="SMART" id="SM00233">
    <property type="entry name" value="PH"/>
    <property type="match status" value="1"/>
</dbReference>
<comment type="caution">
    <text evidence="3">The sequence shown here is derived from an EMBL/GenBank/DDBJ whole genome shotgun (WGS) entry which is preliminary data.</text>
</comment>
<evidence type="ECO:0000256" key="1">
    <source>
        <dbReference type="SAM" id="MobiDB-lite"/>
    </source>
</evidence>
<gene>
    <name evidence="3" type="ORF">CTAYLR_005298</name>
</gene>
<evidence type="ECO:0000313" key="3">
    <source>
        <dbReference type="EMBL" id="KAJ8608891.1"/>
    </source>
</evidence>
<organism evidence="3 4">
    <name type="scientific">Chrysophaeum taylorii</name>
    <dbReference type="NCBI Taxonomy" id="2483200"/>
    <lineage>
        <taxon>Eukaryota</taxon>
        <taxon>Sar</taxon>
        <taxon>Stramenopiles</taxon>
        <taxon>Ochrophyta</taxon>
        <taxon>Pelagophyceae</taxon>
        <taxon>Pelagomonadales</taxon>
        <taxon>Pelagomonadaceae</taxon>
        <taxon>Chrysophaeum</taxon>
    </lineage>
</organism>
<sequence>MNVSREALSRAAHTRSSSAPEFEKPERRSPSRSPIALRLSSLDETDKAPGVPEIDASDFGPLLERMSHSDAKAWMKGYLLKKSANGPNVWLRRYFVLEPPMLYSYDVKGGKPVGLICVEGALTFLVSCEEDADAAPPLAVEASVEPIAILDPQIPTLSRMFRELCRRFILANKLLVGLISAGGKSHWFAAKTPDEATRWRAVLDSAQSFARTCSDQQVARLRSNLKMRNGEIVRLRSQSDEPEPRPVTKTRMMARSRRESGAHVVDVQIVEIPSNCSDIDDAHCCVYDDDSSPYNSLPACSECLLS</sequence>
<dbReference type="EMBL" id="JAQMWT010000157">
    <property type="protein sequence ID" value="KAJ8608891.1"/>
    <property type="molecule type" value="Genomic_DNA"/>
</dbReference>
<feature type="region of interest" description="Disordered" evidence="1">
    <location>
        <begin position="1"/>
        <end position="54"/>
    </location>
</feature>
<dbReference type="Gene3D" id="2.30.29.30">
    <property type="entry name" value="Pleckstrin-homology domain (PH domain)/Phosphotyrosine-binding domain (PTB)"/>
    <property type="match status" value="1"/>
</dbReference>
<keyword evidence="4" id="KW-1185">Reference proteome</keyword>